<feature type="region of interest" description="Disordered" evidence="5">
    <location>
        <begin position="1"/>
        <end position="287"/>
    </location>
</feature>
<dbReference type="SUPFAM" id="SSF46689">
    <property type="entry name" value="Homeodomain-like"/>
    <property type="match status" value="1"/>
</dbReference>
<feature type="compositionally biased region" description="Polar residues" evidence="5">
    <location>
        <begin position="1164"/>
        <end position="1181"/>
    </location>
</feature>
<feature type="DNA-binding region" description="Homeobox" evidence="4">
    <location>
        <begin position="1043"/>
        <end position="1092"/>
    </location>
</feature>
<feature type="compositionally biased region" description="Polar residues" evidence="5">
    <location>
        <begin position="1127"/>
        <end position="1143"/>
    </location>
</feature>
<feature type="region of interest" description="Disordered" evidence="5">
    <location>
        <begin position="1118"/>
        <end position="1217"/>
    </location>
</feature>
<feature type="compositionally biased region" description="Polar residues" evidence="5">
    <location>
        <begin position="911"/>
        <end position="921"/>
    </location>
</feature>
<feature type="domain" description="Homeobox" evidence="7">
    <location>
        <begin position="1041"/>
        <end position="1091"/>
    </location>
</feature>
<evidence type="ECO:0000256" key="4">
    <source>
        <dbReference type="PROSITE-ProRule" id="PRU00108"/>
    </source>
</evidence>
<comment type="caution">
    <text evidence="8">The sequence shown here is derived from an EMBL/GenBank/DDBJ whole genome shotgun (WGS) entry which is preliminary data.</text>
</comment>
<feature type="domain" description="WW" evidence="6">
    <location>
        <begin position="1240"/>
        <end position="1274"/>
    </location>
</feature>
<evidence type="ECO:0000259" key="7">
    <source>
        <dbReference type="PROSITE" id="PS50071"/>
    </source>
</evidence>
<dbReference type="Gene3D" id="2.20.70.10">
    <property type="match status" value="1"/>
</dbReference>
<dbReference type="InterPro" id="IPR009057">
    <property type="entry name" value="Homeodomain-like_sf"/>
</dbReference>
<feature type="compositionally biased region" description="Basic and acidic residues" evidence="5">
    <location>
        <begin position="91"/>
        <end position="110"/>
    </location>
</feature>
<feature type="compositionally biased region" description="Polar residues" evidence="5">
    <location>
        <begin position="155"/>
        <end position="168"/>
    </location>
</feature>
<feature type="region of interest" description="Disordered" evidence="5">
    <location>
        <begin position="1804"/>
        <end position="1865"/>
    </location>
</feature>
<feature type="compositionally biased region" description="Polar residues" evidence="5">
    <location>
        <begin position="768"/>
        <end position="806"/>
    </location>
</feature>
<gene>
    <name evidence="8" type="ORF">SEMRO_158_G071520.1</name>
</gene>
<feature type="region of interest" description="Disordered" evidence="5">
    <location>
        <begin position="405"/>
        <end position="429"/>
    </location>
</feature>
<name>A0A9N8DIB5_9STRA</name>
<feature type="compositionally biased region" description="Polar residues" evidence="5">
    <location>
        <begin position="470"/>
        <end position="487"/>
    </location>
</feature>
<feature type="region of interest" description="Disordered" evidence="5">
    <location>
        <begin position="679"/>
        <end position="815"/>
    </location>
</feature>
<feature type="compositionally biased region" description="Polar residues" evidence="5">
    <location>
        <begin position="183"/>
        <end position="192"/>
    </location>
</feature>
<dbReference type="InterPro" id="IPR001356">
    <property type="entry name" value="HD"/>
</dbReference>
<dbReference type="SMART" id="SM00456">
    <property type="entry name" value="WW"/>
    <property type="match status" value="2"/>
</dbReference>
<dbReference type="Pfam" id="PF00397">
    <property type="entry name" value="WW"/>
    <property type="match status" value="1"/>
</dbReference>
<feature type="region of interest" description="Disordered" evidence="5">
    <location>
        <begin position="2104"/>
        <end position="2171"/>
    </location>
</feature>
<feature type="region of interest" description="Disordered" evidence="5">
    <location>
        <begin position="2550"/>
        <end position="2576"/>
    </location>
</feature>
<feature type="compositionally biased region" description="Low complexity" evidence="5">
    <location>
        <begin position="2123"/>
        <end position="2132"/>
    </location>
</feature>
<evidence type="ECO:0000256" key="3">
    <source>
        <dbReference type="ARBA" id="ARBA00023242"/>
    </source>
</evidence>
<keyword evidence="2 4" id="KW-0371">Homeobox</keyword>
<feature type="compositionally biased region" description="Basic and acidic residues" evidence="5">
    <location>
        <begin position="1431"/>
        <end position="1454"/>
    </location>
</feature>
<dbReference type="InterPro" id="IPR036020">
    <property type="entry name" value="WW_dom_sf"/>
</dbReference>
<feature type="region of interest" description="Disordered" evidence="5">
    <location>
        <begin position="836"/>
        <end position="925"/>
    </location>
</feature>
<protein>
    <submittedName>
        <fullName evidence="8">Homeobox and C2H2 transcription factor</fullName>
    </submittedName>
</protein>
<feature type="compositionally biased region" description="Polar residues" evidence="5">
    <location>
        <begin position="1821"/>
        <end position="1836"/>
    </location>
</feature>
<feature type="compositionally biased region" description="Polar residues" evidence="5">
    <location>
        <begin position="241"/>
        <end position="262"/>
    </location>
</feature>
<keyword evidence="9" id="KW-1185">Reference proteome</keyword>
<feature type="region of interest" description="Disordered" evidence="5">
    <location>
        <begin position="466"/>
        <end position="525"/>
    </location>
</feature>
<dbReference type="PROSITE" id="PS50020">
    <property type="entry name" value="WW_DOMAIN_2"/>
    <property type="match status" value="2"/>
</dbReference>
<feature type="compositionally biased region" description="Polar residues" evidence="5">
    <location>
        <begin position="651"/>
        <end position="662"/>
    </location>
</feature>
<feature type="compositionally biased region" description="Basic and acidic residues" evidence="5">
    <location>
        <begin position="1804"/>
        <end position="1820"/>
    </location>
</feature>
<feature type="region of interest" description="Disordered" evidence="5">
    <location>
        <begin position="628"/>
        <end position="662"/>
    </location>
</feature>
<feature type="region of interest" description="Disordered" evidence="5">
    <location>
        <begin position="582"/>
        <end position="607"/>
    </location>
</feature>
<feature type="region of interest" description="Disordered" evidence="5">
    <location>
        <begin position="314"/>
        <end position="339"/>
    </location>
</feature>
<dbReference type="InterPro" id="IPR001202">
    <property type="entry name" value="WW_dom"/>
</dbReference>
<dbReference type="OrthoDB" id="10056939at2759"/>
<keyword evidence="3 4" id="KW-0539">Nucleus</keyword>
<dbReference type="InterPro" id="IPR008422">
    <property type="entry name" value="KN_HD"/>
</dbReference>
<feature type="domain" description="WW" evidence="6">
    <location>
        <begin position="1273"/>
        <end position="1307"/>
    </location>
</feature>
<dbReference type="PROSITE" id="PS01159">
    <property type="entry name" value="WW_DOMAIN_1"/>
    <property type="match status" value="1"/>
</dbReference>
<dbReference type="SUPFAM" id="SSF51045">
    <property type="entry name" value="WW domain"/>
    <property type="match status" value="1"/>
</dbReference>
<feature type="region of interest" description="Disordered" evidence="5">
    <location>
        <begin position="1880"/>
        <end position="1907"/>
    </location>
</feature>
<feature type="compositionally biased region" description="Polar residues" evidence="5">
    <location>
        <begin position="595"/>
        <end position="605"/>
    </location>
</feature>
<reference evidence="8" key="1">
    <citation type="submission" date="2020-06" db="EMBL/GenBank/DDBJ databases">
        <authorList>
            <consortium name="Plant Systems Biology data submission"/>
        </authorList>
    </citation>
    <scope>NUCLEOTIDE SEQUENCE</scope>
    <source>
        <strain evidence="8">D6</strain>
    </source>
</reference>
<feature type="compositionally biased region" description="Low complexity" evidence="5">
    <location>
        <begin position="852"/>
        <end position="861"/>
    </location>
</feature>
<dbReference type="PANTHER" id="PTHR11850">
    <property type="entry name" value="HOMEOBOX PROTEIN TRANSCRIPTION FACTORS"/>
    <property type="match status" value="1"/>
</dbReference>
<comment type="subcellular location">
    <subcellularLocation>
        <location evidence="4">Nucleus</location>
    </subcellularLocation>
</comment>
<dbReference type="GO" id="GO:0003677">
    <property type="term" value="F:DNA binding"/>
    <property type="evidence" value="ECO:0007669"/>
    <property type="project" value="UniProtKB-UniRule"/>
</dbReference>
<evidence type="ECO:0000256" key="1">
    <source>
        <dbReference type="ARBA" id="ARBA00023125"/>
    </source>
</evidence>
<dbReference type="Pfam" id="PF05920">
    <property type="entry name" value="Homeobox_KN"/>
    <property type="match status" value="1"/>
</dbReference>
<dbReference type="InterPro" id="IPR050224">
    <property type="entry name" value="TALE_homeobox"/>
</dbReference>
<feature type="compositionally biased region" description="Polar residues" evidence="5">
    <location>
        <begin position="876"/>
        <end position="899"/>
    </location>
</feature>
<keyword evidence="1 4" id="KW-0238">DNA-binding</keyword>
<feature type="compositionally biased region" description="Polar residues" evidence="5">
    <location>
        <begin position="2159"/>
        <end position="2171"/>
    </location>
</feature>
<evidence type="ECO:0000313" key="9">
    <source>
        <dbReference type="Proteomes" id="UP001153069"/>
    </source>
</evidence>
<sequence length="2576" mass="280580">MDHLAMRNSKKSSGNGSNDAMVRGNVGLAVAPPAAAAGQKRNADDLGDGTNGGGNSESISSNSNKLKRTKTLQSQSHNTVPVPNDVLRLSPRTEQKLLARIENRKREQQRQQEQQAATSHPQPPLPKYDNKKLPLKKRRPASVPIDLTSEENTEDPSTFLSSQKNDTTIPAAEKSRVKETVNALASHQNSKSHTFRPAVDTPSGPVSLTEPSMDKEETPSFSAESTPQQQQQKKAEKQGTEEASTEGSRDSQSSKQSANHGQLRQKRTVHKGPEKEGQSGSQKTILVRGASFDPQFCLPGVNPKEVPVLVAGPANATESQKPPSSSSAKGILSGDTPQQVAGEETQLLCHNFAALDVGPNATATRTSGGHQQTAHVPITMCTTQASSREIIDVDAGLNEKRRLGLQGSSSIPTGNEAKADKRTSTGASPMPVSLLVGQRATIPNANASLMKRPGNAVVDKVSVLKRRGSPSPNKVNTSGRPCPTSKTKPSRWDVVASPVVAGPSKPTVPGLTSTTKPPSRWDKATKSTAVSIVEGPTNKSTAHPTKRSSWDIVATFAPPSPALSPMNPDGLFIRGETNVTVASASPSSRPRDDVTNNNTCTTPSVDLSRPEIKAPLRTPLSFIVNTKKKSQTGLRVSKTPVKPSPKGGARQQVQSRPREMQSNIRRLSTRGAIQHLLASPQAPSGAPTSVHGALKDTPAARTTQTRTSAMKPRNLGLVGGGANSFKLPSTTDKCSMSSNESCRPPSSAGASKALEPSCSASDHVAKSAMQQKTALNERTAPNQASVGTKGNNTPPPKSQQATTCTPKKSPMPIAGTEKSNCVLDAKSSPTVAAKESLPALLGGEEPADSSEKSSSQKTSDQPVTAMPPGLDDRQHNGGSTTVDHGDQGDTNGSIVSSSVPIEHRSLLSPENVDTTNKPESASNDRPDELDLLLCHEDFQKLLGLASEVKSLHVYGIAPAQSSDSPLSEVLAQLHEYLLTLSAKKDTRRILRGTNPTIDIQFDDMFAILQTEKHRCEQLLGPKPKPKPRGKEAICVKYPQWQTSILHEWMRAHQDNPYPGQCEVNDLMHQTGLSQQQIINWTTNVRKRNLKASREAKKKPHHFIDFLFLAKQRDAENGVVHQHENGEASHSNGTAAIPLSSSVDTSDEQHQPEHHRDSPVDNDRAQSASQSFPSTLQSTNAKGHTGTPQNNQQEPEDPPPSSAGHAPPNSQPLDRGDSCHLSLAFQQPAPPATRKQRMSLSDLPAGWEPYFDSDQQRCFFVLPSYGVYQWEKPLPLPDGWTQHFHSEYKTLYYVHTASGKSQWYRPLPQTGTNDENKPSLGLLVSKPPTLSPMSTLRKPGQVSMKGKASQQTIAVSFPHLPPTGASLEEQAPSRSVGQLPSPSQPPPTRTSQLSATTLRGKDPPKSNANLNSFTSSPVATNNQPSAISPTKLRKDAAVKNDSISDAKNTRKHGESVECVDDGSSTSFSNFNWTDVTKASRKAKTKRERIDRMKRLLCDLVPTCNVVEGEERPSSIIQRTIEVDSEFFGDLDTSPVAFEDEVLRPFQSTASPCIFEGGFDASLIADELRNQYKLCFVGTKVLVEAFETLCWDWLNLKEAKLKHYDLVNDPWSNCIDINLSSWDGSALEIQRRGVSTGLWIGFERDDSKPEFWESLFGDQESNETLNGVAIWKVGGEEIYTKDELDQCRRDHQGNGVTMTLLAHRTVNIELLDHSQVIGEICTLAEANQPPEEVDNSLENASCQEEAPSSHGLAELAAQALSEGACGNEARGVKQVVTQQPFATSKEPFERIESACSQNVAEEAKLSARGYPDHASDAGRDEAPNTTNVPFSPALSPSATMEGARGDSKAQQVARDQPYPTHLTPGSMQVATDDIEGQLVTIVQNSPTRSPPARMEGASESLEKRIESSALSPADAALEAPMHKQPLAQPTNPDDSTVVAQKGGIAEESEPEGVSERIPGSLSELCALATKERPFVNEPFGVEDEFLEDYSRRKKMEPMIWFDFDPQEALGFQVHTEQSVDGTICRVVTVSHALSAIFSPGFIVAKSQTQGSADCGAIEDIESCSDLKQKCKAARERGQMLRIWFSEDSASMHFSVRCQDRWDGAVEMPSTESTGTHNQTTLSRQESQASACASSEAEDAMANKVPEELFRPPPQGILQPNKYGSGTREGQLSRSVSFSEKNDMFTIESNSNENRDCELYDDIACGSASKMAKGGLNDGKHRTASLSNHQPFGNKRIHHSDNQDEHLAKRQRVPVDGSALEVLPALLLNKRLNEPVGNDRTLLLHYLRAIENPTNDWVWQGTSEAAFRRNVGLDQKKASDKEVLRHVRTTAFKDRFYLVGKRALTQPGQPILPFNGKSQSQSSTLSKEDYFKLTEKGLSMLKEDDLQRRLSTSQEMLEIDRERQGTGPPQASVDLQLPQIDSLWFVTGGRAKFCDRFDRTNSRARCTRTLCEFVHLQPRIGPMVDNPQLKFQRLTGVLYQECSDKQGRRWFTAVYHDQEKNIYYRSEGGPEGRVIRQQEDSIWWYPSRDAALVAVSRVHTIAQLHPHQVKGLATGSAKRSGNGFTHAVPGHYGPSHYGP</sequence>
<dbReference type="Proteomes" id="UP001153069">
    <property type="component" value="Unassembled WGS sequence"/>
</dbReference>
<feature type="compositionally biased region" description="Polar residues" evidence="5">
    <location>
        <begin position="726"/>
        <end position="741"/>
    </location>
</feature>
<evidence type="ECO:0000256" key="5">
    <source>
        <dbReference type="SAM" id="MobiDB-lite"/>
    </source>
</evidence>
<evidence type="ECO:0000313" key="8">
    <source>
        <dbReference type="EMBL" id="CAB9503184.1"/>
    </source>
</evidence>
<feature type="compositionally biased region" description="Polar residues" evidence="5">
    <location>
        <begin position="316"/>
        <end position="328"/>
    </location>
</feature>
<dbReference type="GO" id="GO:0006355">
    <property type="term" value="P:regulation of DNA-templated transcription"/>
    <property type="evidence" value="ECO:0007669"/>
    <property type="project" value="InterPro"/>
</dbReference>
<feature type="compositionally biased region" description="Polar residues" evidence="5">
    <location>
        <begin position="2107"/>
        <end position="2122"/>
    </location>
</feature>
<dbReference type="PROSITE" id="PS50071">
    <property type="entry name" value="HOMEOBOX_2"/>
    <property type="match status" value="1"/>
</dbReference>
<evidence type="ECO:0000256" key="2">
    <source>
        <dbReference type="ARBA" id="ARBA00023155"/>
    </source>
</evidence>
<feature type="region of interest" description="Disordered" evidence="5">
    <location>
        <begin position="1308"/>
        <end position="1460"/>
    </location>
</feature>
<dbReference type="EMBL" id="CAICTM010000157">
    <property type="protein sequence ID" value="CAB9503184.1"/>
    <property type="molecule type" value="Genomic_DNA"/>
</dbReference>
<feature type="compositionally biased region" description="Polar residues" evidence="5">
    <location>
        <begin position="1405"/>
        <end position="1427"/>
    </location>
</feature>
<organism evidence="8 9">
    <name type="scientific">Seminavis robusta</name>
    <dbReference type="NCBI Taxonomy" id="568900"/>
    <lineage>
        <taxon>Eukaryota</taxon>
        <taxon>Sar</taxon>
        <taxon>Stramenopiles</taxon>
        <taxon>Ochrophyta</taxon>
        <taxon>Bacillariophyta</taxon>
        <taxon>Bacillariophyceae</taxon>
        <taxon>Bacillariophycidae</taxon>
        <taxon>Naviculales</taxon>
        <taxon>Naviculaceae</taxon>
        <taxon>Seminavis</taxon>
    </lineage>
</organism>
<feature type="compositionally biased region" description="Basic and acidic residues" evidence="5">
    <location>
        <begin position="1146"/>
        <end position="1163"/>
    </location>
</feature>
<dbReference type="GO" id="GO:0005634">
    <property type="term" value="C:nucleus"/>
    <property type="evidence" value="ECO:0007669"/>
    <property type="project" value="UniProtKB-SubCell"/>
</dbReference>
<dbReference type="CDD" id="cd00201">
    <property type="entry name" value="WW"/>
    <property type="match status" value="1"/>
</dbReference>
<proteinExistence type="predicted"/>
<accession>A0A9N8DIB5</accession>
<dbReference type="CDD" id="cd00086">
    <property type="entry name" value="homeodomain"/>
    <property type="match status" value="1"/>
</dbReference>
<dbReference type="Gene3D" id="1.10.10.60">
    <property type="entry name" value="Homeodomain-like"/>
    <property type="match status" value="1"/>
</dbReference>
<evidence type="ECO:0000259" key="6">
    <source>
        <dbReference type="PROSITE" id="PS50020"/>
    </source>
</evidence>
<feature type="compositionally biased region" description="Polar residues" evidence="5">
    <location>
        <begin position="71"/>
        <end position="81"/>
    </location>
</feature>